<accession>A0ABR2JZJ3</accession>
<keyword evidence="2" id="KW-1185">Reference proteome</keyword>
<dbReference type="Gene3D" id="3.80.10.10">
    <property type="entry name" value="Ribonuclease Inhibitor"/>
    <property type="match status" value="4"/>
</dbReference>
<evidence type="ECO:0000313" key="1">
    <source>
        <dbReference type="EMBL" id="KAK8883893.1"/>
    </source>
</evidence>
<dbReference type="PANTHER" id="PTHR45661:SF3">
    <property type="entry name" value="IG-LIKE DOMAIN-CONTAINING PROTEIN"/>
    <property type="match status" value="1"/>
</dbReference>
<reference evidence="1 2" key="1">
    <citation type="submission" date="2024-04" db="EMBL/GenBank/DDBJ databases">
        <title>Tritrichomonas musculus Genome.</title>
        <authorList>
            <person name="Alves-Ferreira E."/>
            <person name="Grigg M."/>
            <person name="Lorenzi H."/>
            <person name="Galac M."/>
        </authorList>
    </citation>
    <scope>NUCLEOTIDE SEQUENCE [LARGE SCALE GENOMIC DNA]</scope>
    <source>
        <strain evidence="1 2">EAF2021</strain>
    </source>
</reference>
<comment type="caution">
    <text evidence="1">The sequence shown here is derived from an EMBL/GenBank/DDBJ whole genome shotgun (WGS) entry which is preliminary data.</text>
</comment>
<evidence type="ECO:0000313" key="2">
    <source>
        <dbReference type="Proteomes" id="UP001470230"/>
    </source>
</evidence>
<dbReference type="PANTHER" id="PTHR45661">
    <property type="entry name" value="SURFACE ANTIGEN"/>
    <property type="match status" value="1"/>
</dbReference>
<dbReference type="Pfam" id="PF13306">
    <property type="entry name" value="LRR_5"/>
    <property type="match status" value="3"/>
</dbReference>
<dbReference type="SUPFAM" id="SSF52058">
    <property type="entry name" value="L domain-like"/>
    <property type="match status" value="2"/>
</dbReference>
<name>A0ABR2JZJ3_9EUKA</name>
<gene>
    <name evidence="1" type="ORF">M9Y10_042994</name>
</gene>
<sequence length="761" mass="86762">MGNEESKKVEIPIEEFEDDMVNLSQEKKTEIINIFKNAHITNTDYYGMKSTLHRLCKKCDIERLEYLMRECISIYSNHTDMHYRLNKKNKTASLFSVRLCYGTKKIFIPRSIAHDGNLYLITSITGLVIDYYEKTPIEITFEDNSAIKTIYSLDYLPANYIKLPASVIDLQSRWCSNVLMLTKIIVPPENKRFIFKDDKYLLGKTDNNSDVYDTLLFARRDIKESYIPSDIKMISSYAFQNCKNLTKIEFQSDSNLQTIDSYAFSYANIQNIHIPSSVSKIGSNSFSNCQLTNVEFSSKSILNTIDKFSFYRSKITNIYIPSSVTTIEKSSFSHCYYLNKVEFQPNSKLEKIGKNAFASTNIIEISIPFNVTTINESAFSWCRNLTKVEFAPNSKLKIIEKSAFESTKIREISIPSSVSIICEKAFEYSNLAKIEFSSNSNLQLIEFGAFSSTNIEEIFLPSSLIELKGGCFYGMKHLKKIKISPDNNRFIFKDNKYLLCKTDNNSDDYDILLFAHHDIKEAHIPSNIKVISAFAFTGCENLTNVYYPSNLSIIGECAFQNTNIKEISIQSSLKNIGKCAFKECKNLTKVIFHPNSKLETIEIEAFRETNIIEISIPSSVSAIGKAAFKECKNLRKVEFLPNSNLETIEYEAFRATNINNICIPSSVSIIGVCAFEGCKNLRKVEFLPKSNLKIISGYAFKSTDITQIYIPSNVSKIDKTAFSHPNFKLIEIEEGSKIHYFLSDLPYNSIVMIPVSLKNQI</sequence>
<dbReference type="Proteomes" id="UP001470230">
    <property type="component" value="Unassembled WGS sequence"/>
</dbReference>
<organism evidence="1 2">
    <name type="scientific">Tritrichomonas musculus</name>
    <dbReference type="NCBI Taxonomy" id="1915356"/>
    <lineage>
        <taxon>Eukaryota</taxon>
        <taxon>Metamonada</taxon>
        <taxon>Parabasalia</taxon>
        <taxon>Tritrichomonadida</taxon>
        <taxon>Tritrichomonadidae</taxon>
        <taxon>Tritrichomonas</taxon>
    </lineage>
</organism>
<protein>
    <recommendedName>
        <fullName evidence="3">Surface antigen BspA-like protein</fullName>
    </recommendedName>
</protein>
<evidence type="ECO:0008006" key="3">
    <source>
        <dbReference type="Google" id="ProtNLM"/>
    </source>
</evidence>
<dbReference type="InterPro" id="IPR032675">
    <property type="entry name" value="LRR_dom_sf"/>
</dbReference>
<proteinExistence type="predicted"/>
<dbReference type="InterPro" id="IPR026906">
    <property type="entry name" value="LRR_5"/>
</dbReference>
<dbReference type="InterPro" id="IPR053139">
    <property type="entry name" value="Surface_bspA-like"/>
</dbReference>
<dbReference type="EMBL" id="JAPFFF010000008">
    <property type="protein sequence ID" value="KAK8883893.1"/>
    <property type="molecule type" value="Genomic_DNA"/>
</dbReference>